<proteinExistence type="predicted"/>
<name>A0ABQ7LHZ3_BRACM</name>
<accession>A0ABQ7LHZ3</accession>
<organism evidence="1 2">
    <name type="scientific">Brassica rapa subsp. trilocularis</name>
    <dbReference type="NCBI Taxonomy" id="1813537"/>
    <lineage>
        <taxon>Eukaryota</taxon>
        <taxon>Viridiplantae</taxon>
        <taxon>Streptophyta</taxon>
        <taxon>Embryophyta</taxon>
        <taxon>Tracheophyta</taxon>
        <taxon>Spermatophyta</taxon>
        <taxon>Magnoliopsida</taxon>
        <taxon>eudicotyledons</taxon>
        <taxon>Gunneridae</taxon>
        <taxon>Pentapetalae</taxon>
        <taxon>rosids</taxon>
        <taxon>malvids</taxon>
        <taxon>Brassicales</taxon>
        <taxon>Brassicaceae</taxon>
        <taxon>Brassiceae</taxon>
        <taxon>Brassica</taxon>
    </lineage>
</organism>
<sequence length="68" mass="8089">MDMDLHLDVSNQTREEREEQWTLKVFHTRPKPLDFTTHSPIFLYDQYNLTTGCLRCFRGCRAVPTDDV</sequence>
<reference evidence="1 2" key="1">
    <citation type="submission" date="2021-03" db="EMBL/GenBank/DDBJ databases">
        <authorList>
            <person name="King G.J."/>
            <person name="Bancroft I."/>
            <person name="Baten A."/>
            <person name="Bloomfield J."/>
            <person name="Borpatragohain P."/>
            <person name="He Z."/>
            <person name="Irish N."/>
            <person name="Irwin J."/>
            <person name="Liu K."/>
            <person name="Mauleon R.P."/>
            <person name="Moore J."/>
            <person name="Morris R."/>
            <person name="Ostergaard L."/>
            <person name="Wang B."/>
            <person name="Wells R."/>
        </authorList>
    </citation>
    <scope>NUCLEOTIDE SEQUENCE [LARGE SCALE GENOMIC DNA]</scope>
    <source>
        <strain evidence="1">R-o-18</strain>
        <tissue evidence="1">Leaf</tissue>
    </source>
</reference>
<evidence type="ECO:0000313" key="2">
    <source>
        <dbReference type="Proteomes" id="UP000823674"/>
    </source>
</evidence>
<gene>
    <name evidence="1" type="primary">A09g517170.1_BraROA</name>
    <name evidence="1" type="ORF">IGI04_037622</name>
</gene>
<dbReference type="EMBL" id="JADBGQ010000008">
    <property type="protein sequence ID" value="KAG5386152.1"/>
    <property type="molecule type" value="Genomic_DNA"/>
</dbReference>
<protein>
    <submittedName>
        <fullName evidence="1">Uncharacterized protein</fullName>
    </submittedName>
</protein>
<dbReference type="Proteomes" id="UP000823674">
    <property type="component" value="Chromosome A09"/>
</dbReference>
<keyword evidence="2" id="KW-1185">Reference proteome</keyword>
<evidence type="ECO:0000313" key="1">
    <source>
        <dbReference type="EMBL" id="KAG5386152.1"/>
    </source>
</evidence>
<comment type="caution">
    <text evidence="1">The sequence shown here is derived from an EMBL/GenBank/DDBJ whole genome shotgun (WGS) entry which is preliminary data.</text>
</comment>